<feature type="transmembrane region" description="Helical" evidence="1">
    <location>
        <begin position="48"/>
        <end position="68"/>
    </location>
</feature>
<dbReference type="AlphaFoldDB" id="A0A6H3NR42"/>
<keyword evidence="4" id="KW-1185">Reference proteome</keyword>
<name>A0A6H3NR42_9LEPT</name>
<evidence type="ECO:0000259" key="2">
    <source>
        <dbReference type="Pfam" id="PF09925"/>
    </source>
</evidence>
<organism evidence="3 4">
    <name type="scientific">Leptospira bandrabouensis</name>
    <dbReference type="NCBI Taxonomy" id="2484903"/>
    <lineage>
        <taxon>Bacteria</taxon>
        <taxon>Pseudomonadati</taxon>
        <taxon>Spirochaetota</taxon>
        <taxon>Spirochaetia</taxon>
        <taxon>Leptospirales</taxon>
        <taxon>Leptospiraceae</taxon>
        <taxon>Leptospira</taxon>
    </lineage>
</organism>
<accession>A0A6H3NR42</accession>
<sequence>MSSLPYGKKDLEDWIHFFESSLLIIGSALLISGVFFLIAFNWHLLDHFTKLGIIYFLNFVFYLFTFFFRKKELLFEIGLTILFFLTGSALLVFGQIYQTGVDVYDLFLGWTVFTFLLVPISRSGVVAGFWMVLLTSTVYLYSIQVTTEKENHFLFASTSLFFGLLGTILDWQKTEFYSEKTKSSLSALSIFFALSFLNLIHWNFFRIHSEFTTTLIYGFFHILFPLLFYGFLYVYYRWYRFRHLNLSLILLFGLGQVLLKTADLFGIWAYGSAVNFLLFTLLITIYTVWAVSHLNRLRRTNVTEERIF</sequence>
<dbReference type="OrthoDB" id="327621at2"/>
<protein>
    <submittedName>
        <fullName evidence="3">DUF2157 domain-containing protein</fullName>
    </submittedName>
</protein>
<dbReference type="EMBL" id="RQHU01000019">
    <property type="protein sequence ID" value="TGN12149.1"/>
    <property type="molecule type" value="Genomic_DNA"/>
</dbReference>
<comment type="caution">
    <text evidence="3">The sequence shown here is derived from an EMBL/GenBank/DDBJ whole genome shotgun (WGS) entry which is preliminary data.</text>
</comment>
<keyword evidence="1" id="KW-1133">Transmembrane helix</keyword>
<feature type="transmembrane region" description="Helical" evidence="1">
    <location>
        <begin position="265"/>
        <end position="289"/>
    </location>
</feature>
<evidence type="ECO:0000313" key="3">
    <source>
        <dbReference type="EMBL" id="TGN12149.1"/>
    </source>
</evidence>
<dbReference type="Proteomes" id="UP000297649">
    <property type="component" value="Unassembled WGS sequence"/>
</dbReference>
<feature type="transmembrane region" description="Helical" evidence="1">
    <location>
        <begin position="73"/>
        <end position="97"/>
    </location>
</feature>
<keyword evidence="1" id="KW-0472">Membrane</keyword>
<gene>
    <name evidence="3" type="ORF">EHR08_12215</name>
</gene>
<feature type="transmembrane region" description="Helical" evidence="1">
    <location>
        <begin position="183"/>
        <end position="204"/>
    </location>
</feature>
<feature type="transmembrane region" description="Helical" evidence="1">
    <location>
        <begin position="243"/>
        <end position="259"/>
    </location>
</feature>
<dbReference type="Pfam" id="PF09925">
    <property type="entry name" value="DUF2157"/>
    <property type="match status" value="1"/>
</dbReference>
<feature type="domain" description="DUF2157" evidence="2">
    <location>
        <begin position="21"/>
        <end position="125"/>
    </location>
</feature>
<reference evidence="3" key="1">
    <citation type="journal article" date="2019" name="PLoS Negl. Trop. Dis.">
        <title>Revisiting the worldwide diversity of Leptospira species in the environment.</title>
        <authorList>
            <person name="Vincent A.T."/>
            <person name="Schiettekatte O."/>
            <person name="Bourhy P."/>
            <person name="Veyrier F.J."/>
            <person name="Picardeau M."/>
        </authorList>
    </citation>
    <scope>NUCLEOTIDE SEQUENCE [LARGE SCALE GENOMIC DNA]</scope>
    <source>
        <strain evidence="3">201601109</strain>
    </source>
</reference>
<evidence type="ECO:0000256" key="1">
    <source>
        <dbReference type="SAM" id="Phobius"/>
    </source>
</evidence>
<dbReference type="RefSeq" id="WP_135746526.1">
    <property type="nucleotide sequence ID" value="NZ_JAIZBL010000002.1"/>
</dbReference>
<proteinExistence type="predicted"/>
<dbReference type="InterPro" id="IPR018677">
    <property type="entry name" value="DUF2157"/>
</dbReference>
<keyword evidence="1" id="KW-0812">Transmembrane</keyword>
<feature type="transmembrane region" description="Helical" evidence="1">
    <location>
        <begin position="21"/>
        <end position="42"/>
    </location>
</feature>
<feature type="transmembrane region" description="Helical" evidence="1">
    <location>
        <begin position="216"/>
        <end position="236"/>
    </location>
</feature>
<evidence type="ECO:0000313" key="4">
    <source>
        <dbReference type="Proteomes" id="UP000297649"/>
    </source>
</evidence>